<evidence type="ECO:0000313" key="2">
    <source>
        <dbReference type="Proteomes" id="UP000325187"/>
    </source>
</evidence>
<dbReference type="Proteomes" id="UP000325187">
    <property type="component" value="Unassembled WGS sequence"/>
</dbReference>
<organism evidence="1 2">
    <name type="scientific">Iodidimonas gelatinilytica</name>
    <dbReference type="NCBI Taxonomy" id="1236966"/>
    <lineage>
        <taxon>Bacteria</taxon>
        <taxon>Pseudomonadati</taxon>
        <taxon>Pseudomonadota</taxon>
        <taxon>Alphaproteobacteria</taxon>
        <taxon>Iodidimonadales</taxon>
        <taxon>Iodidimonadaceae</taxon>
        <taxon>Iodidimonas</taxon>
    </lineage>
</organism>
<accession>A0A5A7MVX8</accession>
<dbReference type="EMBL" id="BKCM01000003">
    <property type="protein sequence ID" value="GER00068.1"/>
    <property type="molecule type" value="Genomic_DNA"/>
</dbReference>
<gene>
    <name evidence="1" type="ORF">JCM17845_06910</name>
</gene>
<evidence type="ECO:0000313" key="1">
    <source>
        <dbReference type="EMBL" id="GER00068.1"/>
    </source>
</evidence>
<name>A0A5A7MVX8_9PROT</name>
<proteinExistence type="predicted"/>
<dbReference type="AlphaFoldDB" id="A0A5A7MVX8"/>
<comment type="caution">
    <text evidence="1">The sequence shown here is derived from an EMBL/GenBank/DDBJ whole genome shotgun (WGS) entry which is preliminary data.</text>
</comment>
<keyword evidence="2" id="KW-1185">Reference proteome</keyword>
<protein>
    <submittedName>
        <fullName evidence="1">Uncharacterized protein</fullName>
    </submittedName>
</protein>
<reference evidence="1 2" key="1">
    <citation type="submission" date="2019-09" db="EMBL/GenBank/DDBJ databases">
        <title>NBRP : Genome information of microbial organism related human and environment.</title>
        <authorList>
            <person name="Hattori M."/>
            <person name="Oshima K."/>
            <person name="Inaba H."/>
            <person name="Suda W."/>
            <person name="Sakamoto M."/>
            <person name="Iino T."/>
            <person name="Kitahara M."/>
            <person name="Oshida Y."/>
            <person name="Iida T."/>
            <person name="Kudo T."/>
            <person name="Itoh T."/>
            <person name="Ohkuma M."/>
        </authorList>
    </citation>
    <scope>NUCLEOTIDE SEQUENCE [LARGE SCALE GENOMIC DNA]</scope>
    <source>
        <strain evidence="1 2">Mie-1</strain>
    </source>
</reference>
<sequence>MPDKLPKFPDIFVLPLKWERSAATIANPFAMEKMRLSVKQIHAISAKIFRPKFYIFVTI</sequence>